<reference evidence="2" key="1">
    <citation type="submission" date="2021-03" db="EMBL/GenBank/DDBJ databases">
        <title>Comparative genomics and phylogenomic investigation of the class Geoglossomycetes provide insights into ecological specialization and systematics.</title>
        <authorList>
            <person name="Melie T."/>
            <person name="Pirro S."/>
            <person name="Miller A.N."/>
            <person name="Quandt A."/>
        </authorList>
    </citation>
    <scope>NUCLEOTIDE SEQUENCE</scope>
    <source>
        <strain evidence="2">GBOQ0MN5Z8</strain>
    </source>
</reference>
<evidence type="ECO:0000259" key="1">
    <source>
        <dbReference type="Pfam" id="PF00561"/>
    </source>
</evidence>
<dbReference type="OrthoDB" id="294702at2759"/>
<proteinExistence type="predicted"/>
<organism evidence="2 3">
    <name type="scientific">Glutinoglossum americanum</name>
    <dbReference type="NCBI Taxonomy" id="1670608"/>
    <lineage>
        <taxon>Eukaryota</taxon>
        <taxon>Fungi</taxon>
        <taxon>Dikarya</taxon>
        <taxon>Ascomycota</taxon>
        <taxon>Pezizomycotina</taxon>
        <taxon>Geoglossomycetes</taxon>
        <taxon>Geoglossales</taxon>
        <taxon>Geoglossaceae</taxon>
        <taxon>Glutinoglossum</taxon>
    </lineage>
</organism>
<dbReference type="PANTHER" id="PTHR45763:SF46">
    <property type="entry name" value="AB HYDROLASE-1 DOMAIN-CONTAINING PROTEIN"/>
    <property type="match status" value="1"/>
</dbReference>
<name>A0A9P8I7X0_9PEZI</name>
<gene>
    <name evidence="2" type="ORF">FGG08_003096</name>
</gene>
<dbReference type="PANTHER" id="PTHR45763">
    <property type="entry name" value="HYDROLASE, ALPHA/BETA FOLD FAMILY PROTEIN, EXPRESSED-RELATED"/>
    <property type="match status" value="1"/>
</dbReference>
<dbReference type="Proteomes" id="UP000698800">
    <property type="component" value="Unassembled WGS sequence"/>
</dbReference>
<dbReference type="InterPro" id="IPR000073">
    <property type="entry name" value="AB_hydrolase_1"/>
</dbReference>
<dbReference type="Gene3D" id="3.40.50.1820">
    <property type="entry name" value="alpha/beta hydrolase"/>
    <property type="match status" value="1"/>
</dbReference>
<dbReference type="EMBL" id="JAGHQL010000052">
    <property type="protein sequence ID" value="KAH0542500.1"/>
    <property type="molecule type" value="Genomic_DNA"/>
</dbReference>
<dbReference type="Pfam" id="PF00561">
    <property type="entry name" value="Abhydrolase_1"/>
    <property type="match status" value="1"/>
</dbReference>
<evidence type="ECO:0000313" key="2">
    <source>
        <dbReference type="EMBL" id="KAH0542500.1"/>
    </source>
</evidence>
<accession>A0A9P8I7X0</accession>
<dbReference type="InterPro" id="IPR029058">
    <property type="entry name" value="AB_hydrolase_fold"/>
</dbReference>
<comment type="caution">
    <text evidence="2">The sequence shown here is derived from an EMBL/GenBank/DDBJ whole genome shotgun (WGS) entry which is preliminary data.</text>
</comment>
<sequence length="297" mass="32113">MPPDPPVARDSQEFTLSSGGILGYAEYGLDTAAPIFYFHGTPGSRLEGRLWAEHAAATGARIIAIDRPGIGLSSSDAGKRFLDWPQAVAELAQHLGLNQFSVLGMSGGAPFVLACAKSMPTTQIRSVGIVAGQGPASLGTGGMMIGKKIFVFVASWFPSFVDWVVPRVARDPNIFAQSIIEKMAENSEGDKACLEDDRLKTRLVAMLKESLRQGGEGLAHEGKQTMGSNWDFEIQDIHYEGIKMWYGDQDKICPAEMGGKIAERLKHAELKVFPGEGHASIAVNHGREILTELLSTW</sequence>
<feature type="domain" description="AB hydrolase-1" evidence="1">
    <location>
        <begin position="34"/>
        <end position="281"/>
    </location>
</feature>
<evidence type="ECO:0000313" key="3">
    <source>
        <dbReference type="Proteomes" id="UP000698800"/>
    </source>
</evidence>
<dbReference type="AlphaFoldDB" id="A0A9P8I7X0"/>
<dbReference type="SUPFAM" id="SSF53474">
    <property type="entry name" value="alpha/beta-Hydrolases"/>
    <property type="match status" value="1"/>
</dbReference>
<keyword evidence="3" id="KW-1185">Reference proteome</keyword>
<protein>
    <recommendedName>
        <fullName evidence="1">AB hydrolase-1 domain-containing protein</fullName>
    </recommendedName>
</protein>